<sequence length="31" mass="3470">MMRQRLDETCSQLGTISSASFRFHCGGPSEH</sequence>
<organism evidence="1">
    <name type="scientific">Anguilla anguilla</name>
    <name type="common">European freshwater eel</name>
    <name type="synonym">Muraena anguilla</name>
    <dbReference type="NCBI Taxonomy" id="7936"/>
    <lineage>
        <taxon>Eukaryota</taxon>
        <taxon>Metazoa</taxon>
        <taxon>Chordata</taxon>
        <taxon>Craniata</taxon>
        <taxon>Vertebrata</taxon>
        <taxon>Euteleostomi</taxon>
        <taxon>Actinopterygii</taxon>
        <taxon>Neopterygii</taxon>
        <taxon>Teleostei</taxon>
        <taxon>Anguilliformes</taxon>
        <taxon>Anguillidae</taxon>
        <taxon>Anguilla</taxon>
    </lineage>
</organism>
<dbReference type="AlphaFoldDB" id="A0A0E9SDZ0"/>
<accession>A0A0E9SDZ0</accession>
<reference evidence="1" key="1">
    <citation type="submission" date="2014-11" db="EMBL/GenBank/DDBJ databases">
        <authorList>
            <person name="Amaro Gonzalez C."/>
        </authorList>
    </citation>
    <scope>NUCLEOTIDE SEQUENCE</scope>
</reference>
<dbReference type="EMBL" id="GBXM01069120">
    <property type="protein sequence ID" value="JAH39457.1"/>
    <property type="molecule type" value="Transcribed_RNA"/>
</dbReference>
<reference evidence="1" key="2">
    <citation type="journal article" date="2015" name="Fish Shellfish Immunol.">
        <title>Early steps in the European eel (Anguilla anguilla)-Vibrio vulnificus interaction in the gills: Role of the RtxA13 toxin.</title>
        <authorList>
            <person name="Callol A."/>
            <person name="Pajuelo D."/>
            <person name="Ebbesson L."/>
            <person name="Teles M."/>
            <person name="MacKenzie S."/>
            <person name="Amaro C."/>
        </authorList>
    </citation>
    <scope>NUCLEOTIDE SEQUENCE</scope>
</reference>
<proteinExistence type="predicted"/>
<protein>
    <submittedName>
        <fullName evidence="1">Uncharacterized protein</fullName>
    </submittedName>
</protein>
<evidence type="ECO:0000313" key="1">
    <source>
        <dbReference type="EMBL" id="JAH39457.1"/>
    </source>
</evidence>
<name>A0A0E9SDZ0_ANGAN</name>